<evidence type="ECO:0000256" key="1">
    <source>
        <dbReference type="ARBA" id="ARBA00004496"/>
    </source>
</evidence>
<name>A0A0D3KZK2_EMIH1</name>
<dbReference type="PaxDb" id="2903-EOD41187"/>
<comment type="similarity">
    <text evidence="5">Belongs to the gemin-2 family.</text>
</comment>
<reference evidence="9" key="1">
    <citation type="journal article" date="2013" name="Nature">
        <title>Pan genome of the phytoplankton Emiliania underpins its global distribution.</title>
        <authorList>
            <person name="Read B.A."/>
            <person name="Kegel J."/>
            <person name="Klute M.J."/>
            <person name="Kuo A."/>
            <person name="Lefebvre S.C."/>
            <person name="Maumus F."/>
            <person name="Mayer C."/>
            <person name="Miller J."/>
            <person name="Monier A."/>
            <person name="Salamov A."/>
            <person name="Young J."/>
            <person name="Aguilar M."/>
            <person name="Claverie J.M."/>
            <person name="Frickenhaus S."/>
            <person name="Gonzalez K."/>
            <person name="Herman E.K."/>
            <person name="Lin Y.C."/>
            <person name="Napier J."/>
            <person name="Ogata H."/>
            <person name="Sarno A.F."/>
            <person name="Shmutz J."/>
            <person name="Schroeder D."/>
            <person name="de Vargas C."/>
            <person name="Verret F."/>
            <person name="von Dassow P."/>
            <person name="Valentin K."/>
            <person name="Van de Peer Y."/>
            <person name="Wheeler G."/>
            <person name="Dacks J.B."/>
            <person name="Delwiche C.F."/>
            <person name="Dyhrman S.T."/>
            <person name="Glockner G."/>
            <person name="John U."/>
            <person name="Richards T."/>
            <person name="Worden A.Z."/>
            <person name="Zhang X."/>
            <person name="Grigoriev I.V."/>
            <person name="Allen A.E."/>
            <person name="Bidle K."/>
            <person name="Borodovsky M."/>
            <person name="Bowler C."/>
            <person name="Brownlee C."/>
            <person name="Cock J.M."/>
            <person name="Elias M."/>
            <person name="Gladyshev V.N."/>
            <person name="Groth M."/>
            <person name="Guda C."/>
            <person name="Hadaegh A."/>
            <person name="Iglesias-Rodriguez M.D."/>
            <person name="Jenkins J."/>
            <person name="Jones B.M."/>
            <person name="Lawson T."/>
            <person name="Leese F."/>
            <person name="Lindquist E."/>
            <person name="Lobanov A."/>
            <person name="Lomsadze A."/>
            <person name="Malik S.B."/>
            <person name="Marsh M.E."/>
            <person name="Mackinder L."/>
            <person name="Mock T."/>
            <person name="Mueller-Roeber B."/>
            <person name="Pagarete A."/>
            <person name="Parker M."/>
            <person name="Probert I."/>
            <person name="Quesneville H."/>
            <person name="Raines C."/>
            <person name="Rensing S.A."/>
            <person name="Riano-Pachon D.M."/>
            <person name="Richier S."/>
            <person name="Rokitta S."/>
            <person name="Shiraiwa Y."/>
            <person name="Soanes D.M."/>
            <person name="van der Giezen M."/>
            <person name="Wahlund T.M."/>
            <person name="Williams B."/>
            <person name="Wilson W."/>
            <person name="Wolfe G."/>
            <person name="Wurch L.L."/>
        </authorList>
    </citation>
    <scope>NUCLEOTIDE SEQUENCE</scope>
</reference>
<dbReference type="RefSeq" id="XP_005793616.1">
    <property type="nucleotide sequence ID" value="XM_005793559.1"/>
</dbReference>
<dbReference type="GO" id="GO:0005681">
    <property type="term" value="C:spliceosomal complex"/>
    <property type="evidence" value="ECO:0007669"/>
    <property type="project" value="InterPro"/>
</dbReference>
<keyword evidence="4" id="KW-0508">mRNA splicing</keyword>
<evidence type="ECO:0000313" key="8">
    <source>
        <dbReference type="EnsemblProtists" id="EOD41187"/>
    </source>
</evidence>
<proteinExistence type="inferred from homology"/>
<evidence type="ECO:0000256" key="6">
    <source>
        <dbReference type="ARBA" id="ARBA00047179"/>
    </source>
</evidence>
<dbReference type="AlphaFoldDB" id="A0A0D3KZK2"/>
<dbReference type="OMA" id="PHKCLLP"/>
<keyword evidence="2" id="KW-0963">Cytoplasm</keyword>
<dbReference type="GO" id="GO:0032797">
    <property type="term" value="C:SMN complex"/>
    <property type="evidence" value="ECO:0007669"/>
    <property type="project" value="TreeGrafter"/>
</dbReference>
<keyword evidence="9" id="KW-1185">Reference proteome</keyword>
<evidence type="ECO:0000256" key="4">
    <source>
        <dbReference type="ARBA" id="ARBA00023187"/>
    </source>
</evidence>
<feature type="compositionally biased region" description="Low complexity" evidence="7">
    <location>
        <begin position="32"/>
        <end position="42"/>
    </location>
</feature>
<sequence length="297" mass="30374">MALVYAAAADADDERLQQPAFPLGDDAEEPSDAASQAAPPADGLEYLRRVRRQARQLPDVVRAEPPPPEDGPASDPALRPTVAALARPLPPSPAAWVPSRDWEDELLADFRALSSRLATIAPGAVLAAGDASPPAMPAISDAEAWQAFCVGPPANGGGGGGGGGGEWPRLSAVCRLEQRAAVVVLQALHARLSRDAALSQPLARWMYALMLRLEPVLPAESAAALRALLRTCAEMRASLVGGASGAGAASGAGPAAEEEAAVVEQAAALSTIICIAGRHFGQASEEELAAVAGAEEQ</sequence>
<organism evidence="8 9">
    <name type="scientific">Emiliania huxleyi (strain CCMP1516)</name>
    <dbReference type="NCBI Taxonomy" id="280463"/>
    <lineage>
        <taxon>Eukaryota</taxon>
        <taxon>Haptista</taxon>
        <taxon>Haptophyta</taxon>
        <taxon>Prymnesiophyceae</taxon>
        <taxon>Isochrysidales</taxon>
        <taxon>Noelaerhabdaceae</taxon>
        <taxon>Emiliania</taxon>
    </lineage>
</organism>
<dbReference type="PIRSF" id="PIRSF038038">
    <property type="entry name" value="SMN_Gemin2"/>
    <property type="match status" value="1"/>
</dbReference>
<evidence type="ECO:0000256" key="2">
    <source>
        <dbReference type="ARBA" id="ARBA00022490"/>
    </source>
</evidence>
<dbReference type="GeneID" id="17286457"/>
<evidence type="ECO:0000313" key="9">
    <source>
        <dbReference type="Proteomes" id="UP000013827"/>
    </source>
</evidence>
<accession>A0A0D3KZK2</accession>
<dbReference type="Gene3D" id="1.20.58.1070">
    <property type="match status" value="1"/>
</dbReference>
<dbReference type="PANTHER" id="PTHR12794">
    <property type="entry name" value="GEMIN2"/>
    <property type="match status" value="1"/>
</dbReference>
<reference evidence="8" key="2">
    <citation type="submission" date="2024-10" db="UniProtKB">
        <authorList>
            <consortium name="EnsemblProtists"/>
        </authorList>
    </citation>
    <scope>IDENTIFICATION</scope>
</reference>
<keyword evidence="3" id="KW-0507">mRNA processing</keyword>
<dbReference type="Proteomes" id="UP000013827">
    <property type="component" value="Unassembled WGS sequence"/>
</dbReference>
<dbReference type="Pfam" id="PF04938">
    <property type="entry name" value="SIP1"/>
    <property type="match status" value="1"/>
</dbReference>
<dbReference type="HOGENOM" id="CLU_053222_0_0_1"/>
<evidence type="ECO:0000256" key="5">
    <source>
        <dbReference type="ARBA" id="ARBA00025758"/>
    </source>
</evidence>
<evidence type="ECO:0000256" key="7">
    <source>
        <dbReference type="SAM" id="MobiDB-lite"/>
    </source>
</evidence>
<dbReference type="InterPro" id="IPR035426">
    <property type="entry name" value="Gemin2/Brr1"/>
</dbReference>
<dbReference type="GO" id="GO:0000387">
    <property type="term" value="P:spliceosomal snRNP assembly"/>
    <property type="evidence" value="ECO:0007669"/>
    <property type="project" value="InterPro"/>
</dbReference>
<dbReference type="PANTHER" id="PTHR12794:SF0">
    <property type="entry name" value="GEM-ASSOCIATED PROTEIN 2"/>
    <property type="match status" value="1"/>
</dbReference>
<dbReference type="EnsemblProtists" id="EOD41187">
    <property type="protein sequence ID" value="EOD41187"/>
    <property type="gene ID" value="EMIHUDRAFT_97435"/>
</dbReference>
<dbReference type="InterPro" id="IPR017364">
    <property type="entry name" value="GEMIN2"/>
</dbReference>
<feature type="region of interest" description="Disordered" evidence="7">
    <location>
        <begin position="1"/>
        <end position="77"/>
    </location>
</feature>
<comment type="subcellular location">
    <subcellularLocation>
        <location evidence="1">Cytoplasm</location>
    </subcellularLocation>
</comment>
<dbReference type="GO" id="GO:0000245">
    <property type="term" value="P:spliceosomal complex assembly"/>
    <property type="evidence" value="ECO:0007669"/>
    <property type="project" value="InterPro"/>
</dbReference>
<dbReference type="KEGG" id="ehx:EMIHUDRAFT_97435"/>
<protein>
    <recommendedName>
        <fullName evidence="6">Gem-associated protein 2</fullName>
    </recommendedName>
</protein>
<evidence type="ECO:0000256" key="3">
    <source>
        <dbReference type="ARBA" id="ARBA00022664"/>
    </source>
</evidence>